<dbReference type="Ensembl" id="ENSSFOT00015075766.1">
    <property type="protein sequence ID" value="ENSSFOP00015052397.1"/>
    <property type="gene ID" value="ENSSFOG00015031676.1"/>
</dbReference>
<sequence length="94" mass="11031">MYCFLSKKMLYDLMSLDINGDDILRDLQKSTMGIYVINKEDSAMMLGVIYALNMAYLKHLKYYYEFIQKVLFRMDSERRSPKILGLKNKISAGL</sequence>
<dbReference type="Proteomes" id="UP000694397">
    <property type="component" value="Chromosome 8"/>
</dbReference>
<reference evidence="1" key="2">
    <citation type="submission" date="2025-08" db="UniProtKB">
        <authorList>
            <consortium name="Ensembl"/>
        </authorList>
    </citation>
    <scope>IDENTIFICATION</scope>
</reference>
<dbReference type="GeneTree" id="ENSGT00990000210139"/>
<reference evidence="1" key="3">
    <citation type="submission" date="2025-09" db="UniProtKB">
        <authorList>
            <consortium name="Ensembl"/>
        </authorList>
    </citation>
    <scope>IDENTIFICATION</scope>
</reference>
<evidence type="ECO:0000313" key="2">
    <source>
        <dbReference type="Proteomes" id="UP000694397"/>
    </source>
</evidence>
<protein>
    <submittedName>
        <fullName evidence="1">Uncharacterized protein</fullName>
    </submittedName>
</protein>
<name>A0A8C9VG49_SCLFO</name>
<reference evidence="1 2" key="1">
    <citation type="submission" date="2019-04" db="EMBL/GenBank/DDBJ databases">
        <authorList>
            <consortium name="Wellcome Sanger Institute Data Sharing"/>
        </authorList>
    </citation>
    <scope>NUCLEOTIDE SEQUENCE [LARGE SCALE GENOMIC DNA]</scope>
</reference>
<organism evidence="1 2">
    <name type="scientific">Scleropages formosus</name>
    <name type="common">Asian bonytongue</name>
    <name type="synonym">Osteoglossum formosum</name>
    <dbReference type="NCBI Taxonomy" id="113540"/>
    <lineage>
        <taxon>Eukaryota</taxon>
        <taxon>Metazoa</taxon>
        <taxon>Chordata</taxon>
        <taxon>Craniata</taxon>
        <taxon>Vertebrata</taxon>
        <taxon>Euteleostomi</taxon>
        <taxon>Actinopterygii</taxon>
        <taxon>Neopterygii</taxon>
        <taxon>Teleostei</taxon>
        <taxon>Osteoglossocephala</taxon>
        <taxon>Osteoglossomorpha</taxon>
        <taxon>Osteoglossiformes</taxon>
        <taxon>Osteoglossidae</taxon>
        <taxon>Scleropages</taxon>
    </lineage>
</organism>
<dbReference type="AlphaFoldDB" id="A0A8C9VG49"/>
<keyword evidence="2" id="KW-1185">Reference proteome</keyword>
<accession>A0A8C9VG49</accession>
<dbReference type="OrthoDB" id="8895157at2759"/>
<proteinExistence type="predicted"/>
<evidence type="ECO:0000313" key="1">
    <source>
        <dbReference type="Ensembl" id="ENSSFOP00015052397.1"/>
    </source>
</evidence>